<protein>
    <submittedName>
        <fullName evidence="1">Type III restriction-modification system endonuclease</fullName>
    </submittedName>
</protein>
<accession>A0AC61QLR2</accession>
<keyword evidence="2" id="KW-1185">Reference proteome</keyword>
<keyword evidence="1" id="KW-0540">Nuclease</keyword>
<evidence type="ECO:0000313" key="2">
    <source>
        <dbReference type="Proteomes" id="UP000308886"/>
    </source>
</evidence>
<comment type="caution">
    <text evidence="1">The sequence shown here is derived from an EMBL/GenBank/DDBJ whole genome shotgun (WGS) entry which is preliminary data.</text>
</comment>
<reference evidence="1" key="1">
    <citation type="submission" date="2019-04" db="EMBL/GenBank/DDBJ databases">
        <title>Microbes associate with the intestines of laboratory mice.</title>
        <authorList>
            <person name="Navarre W."/>
            <person name="Wong E."/>
            <person name="Huang K."/>
            <person name="Tropini C."/>
            <person name="Ng K."/>
            <person name="Yu B."/>
        </authorList>
    </citation>
    <scope>NUCLEOTIDE SEQUENCE</scope>
    <source>
        <strain evidence="1">NM73_A23</strain>
    </source>
</reference>
<keyword evidence="1" id="KW-0255">Endonuclease</keyword>
<name>A0AC61QLR2_9BACT</name>
<keyword evidence="1" id="KW-0378">Hydrolase</keyword>
<dbReference type="EMBL" id="SRZC01000034">
    <property type="protein sequence ID" value="TGX79904.1"/>
    <property type="molecule type" value="Genomic_DNA"/>
</dbReference>
<dbReference type="Proteomes" id="UP000308886">
    <property type="component" value="Unassembled WGS sequence"/>
</dbReference>
<evidence type="ECO:0000313" key="1">
    <source>
        <dbReference type="EMBL" id="TGX79904.1"/>
    </source>
</evidence>
<gene>
    <name evidence="1" type="ORF">E5358_14245</name>
</gene>
<sequence length="989" mass="113646">MELKLEGGLQHQEYAVEAIRDVFKQVMIDQEAPHYSNPIIDIHSNMFLGNIYHIQHKSRQNVAQKYRAEQPVGTTLCLDIKMETGTGKTYVYTHAIFELHKRYGINKFIIAVPSIAIKAGTSTFLNETYVRAHFKNTLGYDAEINVNVLETVKKQKKGRKHFPTAVRNFVEGSRLNRNKIHVLVVNSALLTTGKMLTRNDYDVTVGEFDRPFDALRSTRSFVIIDEPHTFSRDQKAYKAIVGELAPQCIIRFGATFPMKTIGKGKRKTTVRDYEHLLYDLNAQRSFSSGLIKGVMKEHFEPTSNINEKVKILNIEGKKATFQHITQTTKSSHILSTGDSLSILSPELSGLTITGITKDLVLLSNGTEKHKHDEFDVDIYTSSYQESMLRLAIQRHFETERENFHREKGRIKTLALFFIDDILSFRGDDNGNNAWLRDLFDRLLEAQLKYELQKENSPEYEIYLRASLDNIAACRAGYFAQDNSDADEAVKKEVDDILNNKAELLSLSDKKGKPNTRRFLFSKWTLKEGWDNPNVFTIAKLRSSGSENSKLQEVGRGLRLPVDEYGNRVKDEAFYLNYIVDFTERDFADRLVMEINEDVQTGSLTHISLEDMRRVSALRGLDEMALFMELYQKKYVLDLDRKLDQTKVIDLFAEYPEFNNVTGKIKDRNKGAKDMVKIRKARYEELKELWAQLNRKYIVFYQKDIDQQIEAALPDILANEVFMHQTIQSSRQKVTASEGQAVALQQTGQQYILAGKEMHYNEFLKRACRQTSIPITMLHSAICEYAKTHPMDGYINESSLSAFIAKFNGWKIKNLQNLIKYRQANYSSKSTAFTNADGSLKEEVLQWTIGKNVLSAEPSDEYLYDKVVYDSPLEKDNIMNRVEHVIVYGKIPQKSICIPNITNDLYSPDFMYVVQRSNGQKELNIVIETKDVPNDEAKRAIEDAKINNAEKFFQQLKLDGYDVKFCRQLQNKQMANIISELLEEETSHSA</sequence>
<proteinExistence type="predicted"/>
<organism evidence="1 2">
    <name type="scientific">Palleniella muris</name>
    <dbReference type="NCBI Taxonomy" id="3038145"/>
    <lineage>
        <taxon>Bacteria</taxon>
        <taxon>Pseudomonadati</taxon>
        <taxon>Bacteroidota</taxon>
        <taxon>Bacteroidia</taxon>
        <taxon>Bacteroidales</taxon>
        <taxon>Prevotellaceae</taxon>
        <taxon>Palleniella</taxon>
    </lineage>
</organism>